<dbReference type="Pfam" id="PF13649">
    <property type="entry name" value="Methyltransf_25"/>
    <property type="match status" value="1"/>
</dbReference>
<dbReference type="InterPro" id="IPR023576">
    <property type="entry name" value="UbiE/COQ5_MeTrFase_CS"/>
</dbReference>
<evidence type="ECO:0000256" key="4">
    <source>
        <dbReference type="SAM" id="Phobius"/>
    </source>
</evidence>
<dbReference type="PROSITE" id="PS01184">
    <property type="entry name" value="UBIE_2"/>
    <property type="match status" value="1"/>
</dbReference>
<keyword evidence="4" id="KW-0472">Membrane</keyword>
<keyword evidence="7" id="KW-1185">Reference proteome</keyword>
<proteinExistence type="predicted"/>
<evidence type="ECO:0000313" key="7">
    <source>
        <dbReference type="Proteomes" id="UP000282195"/>
    </source>
</evidence>
<evidence type="ECO:0000256" key="3">
    <source>
        <dbReference type="ARBA" id="ARBA00022691"/>
    </source>
</evidence>
<dbReference type="AlphaFoldDB" id="A0A387FHF0"/>
<accession>A0A387FHF0</accession>
<dbReference type="GO" id="GO:0032259">
    <property type="term" value="P:methylation"/>
    <property type="evidence" value="ECO:0007669"/>
    <property type="project" value="UniProtKB-KW"/>
</dbReference>
<evidence type="ECO:0000256" key="1">
    <source>
        <dbReference type="ARBA" id="ARBA00022603"/>
    </source>
</evidence>
<feature type="transmembrane region" description="Helical" evidence="4">
    <location>
        <begin position="108"/>
        <end position="129"/>
    </location>
</feature>
<sequence>MIAAYPRSGISAISAFCKSARVRITRRSIVLILSARSIFMAIAAQSAQFRTLTHPMSSNIVSRHHVQYDTPSPEARCSGTPGSTKRSPIMLGFSRHGVMEPPSRKSTVAFVLLAKLFLIVGVLILVQLGAGYQGVGIGVAVFHGIVLVAIVAFLFKDQARHRSLVRGGMQRVGDQAGGIVLHGAAGYDLLARVLTFGRESRFRGLMLRLAALDPGETVLDVACGTGTLAIAAKRRVGAKGSVTGIDASAEMIERAQRKADRAGLEVTFVNGTAQQLPFGDGQFDIVMGTLMLHHLPKPVRAAFACEARRVLKPGGRLLLIDFGKPLQSRWPQAHRHGHVDMQAVGKVLTESGFEISDTGAVGTKNLNFIRAKPERAQPLVLSDEKDGCA</sequence>
<organism evidence="6 7">
    <name type="scientific">Rhizobium jaguaris</name>
    <dbReference type="NCBI Taxonomy" id="1312183"/>
    <lineage>
        <taxon>Bacteria</taxon>
        <taxon>Pseudomonadati</taxon>
        <taxon>Pseudomonadota</taxon>
        <taxon>Alphaproteobacteria</taxon>
        <taxon>Hyphomicrobiales</taxon>
        <taxon>Rhizobiaceae</taxon>
        <taxon>Rhizobium/Agrobacterium group</taxon>
        <taxon>Rhizobium</taxon>
    </lineage>
</organism>
<dbReference type="KEGG" id="rjg:CCGE525_02320"/>
<protein>
    <submittedName>
        <fullName evidence="6">Methyltransferase domain-containing protein</fullName>
    </submittedName>
</protein>
<evidence type="ECO:0000313" key="6">
    <source>
        <dbReference type="EMBL" id="AYG57773.1"/>
    </source>
</evidence>
<gene>
    <name evidence="6" type="ORF">CCGE525_02320</name>
</gene>
<keyword evidence="4" id="KW-1133">Transmembrane helix</keyword>
<dbReference type="InterPro" id="IPR041698">
    <property type="entry name" value="Methyltransf_25"/>
</dbReference>
<feature type="domain" description="Methyltransferase" evidence="5">
    <location>
        <begin position="218"/>
        <end position="315"/>
    </location>
</feature>
<dbReference type="InterPro" id="IPR029063">
    <property type="entry name" value="SAM-dependent_MTases_sf"/>
</dbReference>
<dbReference type="EMBL" id="CP032694">
    <property type="protein sequence ID" value="AYG57773.1"/>
    <property type="molecule type" value="Genomic_DNA"/>
</dbReference>
<keyword evidence="2 6" id="KW-0808">Transferase</keyword>
<keyword evidence="4" id="KW-0812">Transmembrane</keyword>
<keyword evidence="3" id="KW-0949">S-adenosyl-L-methionine</keyword>
<reference evidence="6 7" key="1">
    <citation type="submission" date="2018-10" db="EMBL/GenBank/DDBJ databases">
        <title>Rhizobium etli, R. leguminosarum and a new Rhizobium genospecies from Phaseolus dumosus.</title>
        <authorList>
            <person name="Ramirez-Puebla S.T."/>
            <person name="Rogel-Hernandez M.A."/>
            <person name="Guerrero G."/>
            <person name="Ormeno-Orrillo E."/>
            <person name="Martinez-Romero J.C."/>
            <person name="Negrete-Yankelevich S."/>
            <person name="Martinez-Romero E."/>
        </authorList>
    </citation>
    <scope>NUCLEOTIDE SEQUENCE [LARGE SCALE GENOMIC DNA]</scope>
    <source>
        <strain evidence="6 7">CCGE525</strain>
    </source>
</reference>
<dbReference type="PANTHER" id="PTHR43591">
    <property type="entry name" value="METHYLTRANSFERASE"/>
    <property type="match status" value="1"/>
</dbReference>
<dbReference type="Gene3D" id="3.40.50.150">
    <property type="entry name" value="Vaccinia Virus protein VP39"/>
    <property type="match status" value="1"/>
</dbReference>
<dbReference type="SUPFAM" id="SSF53335">
    <property type="entry name" value="S-adenosyl-L-methionine-dependent methyltransferases"/>
    <property type="match status" value="1"/>
</dbReference>
<feature type="transmembrane region" description="Helical" evidence="4">
    <location>
        <begin position="135"/>
        <end position="155"/>
    </location>
</feature>
<dbReference type="OrthoDB" id="1853779at2"/>
<dbReference type="CDD" id="cd02440">
    <property type="entry name" value="AdoMet_MTases"/>
    <property type="match status" value="1"/>
</dbReference>
<evidence type="ECO:0000259" key="5">
    <source>
        <dbReference type="Pfam" id="PF13649"/>
    </source>
</evidence>
<dbReference type="GO" id="GO:0008168">
    <property type="term" value="F:methyltransferase activity"/>
    <property type="evidence" value="ECO:0007669"/>
    <property type="project" value="UniProtKB-KW"/>
</dbReference>
<dbReference type="PANTHER" id="PTHR43591:SF24">
    <property type="entry name" value="2-METHOXY-6-POLYPRENYL-1,4-BENZOQUINOL METHYLASE, MITOCHONDRIAL"/>
    <property type="match status" value="1"/>
</dbReference>
<evidence type="ECO:0000256" key="2">
    <source>
        <dbReference type="ARBA" id="ARBA00022679"/>
    </source>
</evidence>
<name>A0A387FHF0_9HYPH</name>
<keyword evidence="1 6" id="KW-0489">Methyltransferase</keyword>
<dbReference type="Proteomes" id="UP000282195">
    <property type="component" value="Chromosome"/>
</dbReference>